<dbReference type="EMBL" id="FOHV01000001">
    <property type="protein sequence ID" value="SES63955.1"/>
    <property type="molecule type" value="Genomic_DNA"/>
</dbReference>
<dbReference type="InterPro" id="IPR009252">
    <property type="entry name" value="Cell_div_ZapB"/>
</dbReference>
<evidence type="ECO:0000256" key="1">
    <source>
        <dbReference type="ARBA" id="ARBA00023054"/>
    </source>
</evidence>
<evidence type="ECO:0000313" key="6">
    <source>
        <dbReference type="Proteomes" id="UP000242642"/>
    </source>
</evidence>
<feature type="coiled-coil region" evidence="3">
    <location>
        <begin position="4"/>
        <end position="62"/>
    </location>
</feature>
<protein>
    <submittedName>
        <fullName evidence="5">Cell division protein ZapB, interacts with FtsZ</fullName>
    </submittedName>
</protein>
<feature type="compositionally biased region" description="Polar residues" evidence="4">
    <location>
        <begin position="83"/>
        <end position="95"/>
    </location>
</feature>
<name>A0A1H9Y586_9GAMM</name>
<dbReference type="OrthoDB" id="6554593at2"/>
<evidence type="ECO:0000256" key="3">
    <source>
        <dbReference type="SAM" id="Coils"/>
    </source>
</evidence>
<keyword evidence="1 3" id="KW-0175">Coiled coil</keyword>
<dbReference type="STRING" id="1123402.SAMN02583745_00060"/>
<dbReference type="Pfam" id="PF06005">
    <property type="entry name" value="ZapB"/>
    <property type="match status" value="1"/>
</dbReference>
<reference evidence="6" key="1">
    <citation type="submission" date="2016-10" db="EMBL/GenBank/DDBJ databases">
        <authorList>
            <person name="Varghese N."/>
            <person name="Submissions S."/>
        </authorList>
    </citation>
    <scope>NUCLEOTIDE SEQUENCE [LARGE SCALE GENOMIC DNA]</scope>
    <source>
        <strain evidence="6">DSM 18579</strain>
    </source>
</reference>
<feature type="region of interest" description="Disordered" evidence="4">
    <location>
        <begin position="83"/>
        <end position="113"/>
    </location>
</feature>
<keyword evidence="2" id="KW-0717">Septation</keyword>
<evidence type="ECO:0000256" key="2">
    <source>
        <dbReference type="ARBA" id="ARBA00023210"/>
    </source>
</evidence>
<dbReference type="AlphaFoldDB" id="A0A1H9Y586"/>
<keyword evidence="2" id="KW-0131">Cell cycle</keyword>
<dbReference type="RefSeq" id="WP_093316498.1">
    <property type="nucleotide sequence ID" value="NZ_FOHV01000001.1"/>
</dbReference>
<dbReference type="Proteomes" id="UP000242642">
    <property type="component" value="Unassembled WGS sequence"/>
</dbReference>
<dbReference type="Gene3D" id="1.20.5.340">
    <property type="match status" value="1"/>
</dbReference>
<gene>
    <name evidence="5" type="ORF">SAMN02583745_00060</name>
</gene>
<dbReference type="GO" id="GO:0000917">
    <property type="term" value="P:division septum assembly"/>
    <property type="evidence" value="ECO:0007669"/>
    <property type="project" value="UniProtKB-KW"/>
</dbReference>
<sequence>MEILEQLEQRILQLLDNMSLMQMEIDELTDKNAQLLEQAQKSENLEAEVAKIRLEQVEWQNRLRHLLGRIDEVSEPDMSKVNSVQIDDSTTQPTINVEHYQVDTGFSPVSDEVSERQQTLL</sequence>
<dbReference type="GO" id="GO:0005737">
    <property type="term" value="C:cytoplasm"/>
    <property type="evidence" value="ECO:0007669"/>
    <property type="project" value="InterPro"/>
</dbReference>
<dbReference type="GO" id="GO:0043093">
    <property type="term" value="P:FtsZ-dependent cytokinesis"/>
    <property type="evidence" value="ECO:0007669"/>
    <property type="project" value="InterPro"/>
</dbReference>
<accession>A0A1H9Y586</accession>
<keyword evidence="6" id="KW-1185">Reference proteome</keyword>
<evidence type="ECO:0000256" key="4">
    <source>
        <dbReference type="SAM" id="MobiDB-lite"/>
    </source>
</evidence>
<proteinExistence type="predicted"/>
<organism evidence="5 6">
    <name type="scientific">Thorsellia anophelis DSM 18579</name>
    <dbReference type="NCBI Taxonomy" id="1123402"/>
    <lineage>
        <taxon>Bacteria</taxon>
        <taxon>Pseudomonadati</taxon>
        <taxon>Pseudomonadota</taxon>
        <taxon>Gammaproteobacteria</taxon>
        <taxon>Enterobacterales</taxon>
        <taxon>Thorselliaceae</taxon>
        <taxon>Thorsellia</taxon>
    </lineage>
</organism>
<evidence type="ECO:0000313" key="5">
    <source>
        <dbReference type="EMBL" id="SES63955.1"/>
    </source>
</evidence>
<keyword evidence="5" id="KW-0132">Cell division</keyword>